<gene>
    <name evidence="2" type="ORF">GTH32_17660</name>
</gene>
<sequence length="358" mass="40505">MNWAKRAFTQAIAKRWLTWLDKRIPANATHQLTMQSIFVLPTVFGWGFLITAIGLFLLGTNYQNNLMLLLSYTLMSLQLLALFHSYLNFARLTFKVGKISHICANEILMVPFSVVSRDRHAKAKPAGLLQFSWLIYQQSPQQMTVPTTTTNPRVQNNTSGSNQEINTCPSVTTLDLDKDPHEFGVPLRFIQRGRYALPRLTCESVYPLGLFRCWTHLDFAQHLLVYPAPLKGCVDTVAFGNEYSRHIATTGSEDFFALNAYKEGDPLNRVSWKHVAKNGQWVSKEFSNQQGIAQLLTLDPTLKLEKALSHLSYHIYSLHQQQQSYGLKLANTTIAPGNSSEHKKQCLKALALYPKDSS</sequence>
<dbReference type="PANTHER" id="PTHR34351:SF1">
    <property type="entry name" value="SLR1927 PROTEIN"/>
    <property type="match status" value="1"/>
</dbReference>
<proteinExistence type="predicted"/>
<evidence type="ECO:0000313" key="3">
    <source>
        <dbReference type="Proteomes" id="UP000470213"/>
    </source>
</evidence>
<evidence type="ECO:0000313" key="2">
    <source>
        <dbReference type="EMBL" id="NDV92998.1"/>
    </source>
</evidence>
<name>A0A7X5LPD1_9ALTE</name>
<keyword evidence="1" id="KW-0812">Transmembrane</keyword>
<reference evidence="2 3" key="1">
    <citation type="submission" date="2020-01" db="EMBL/GenBank/DDBJ databases">
        <authorList>
            <person name="Chen J."/>
            <person name="Zhu S."/>
            <person name="Yang J."/>
        </authorList>
    </citation>
    <scope>NUCLEOTIDE SEQUENCE [LARGE SCALE GENOMIC DNA]</scope>
    <source>
        <strain evidence="2 3">345S023</strain>
    </source>
</reference>
<dbReference type="EMBL" id="JAAAWN010000034">
    <property type="protein sequence ID" value="NDV92998.1"/>
    <property type="molecule type" value="Genomic_DNA"/>
</dbReference>
<feature type="transmembrane region" description="Helical" evidence="1">
    <location>
        <begin position="37"/>
        <end position="57"/>
    </location>
</feature>
<dbReference type="PANTHER" id="PTHR34351">
    <property type="entry name" value="SLR1927 PROTEIN-RELATED"/>
    <property type="match status" value="1"/>
</dbReference>
<protein>
    <submittedName>
        <fullName evidence="2">DUF58 domain-containing protein</fullName>
    </submittedName>
</protein>
<dbReference type="AlphaFoldDB" id="A0A7X5LPD1"/>
<keyword evidence="1" id="KW-0472">Membrane</keyword>
<keyword evidence="3" id="KW-1185">Reference proteome</keyword>
<feature type="transmembrane region" description="Helical" evidence="1">
    <location>
        <begin position="69"/>
        <end position="89"/>
    </location>
</feature>
<organism evidence="2 3">
    <name type="scientific">Alteromonas profundi</name>
    <dbReference type="NCBI Taxonomy" id="2696062"/>
    <lineage>
        <taxon>Bacteria</taxon>
        <taxon>Pseudomonadati</taxon>
        <taxon>Pseudomonadota</taxon>
        <taxon>Gammaproteobacteria</taxon>
        <taxon>Alteromonadales</taxon>
        <taxon>Alteromonadaceae</taxon>
        <taxon>Alteromonas/Salinimonas group</taxon>
        <taxon>Alteromonas</taxon>
    </lineage>
</organism>
<accession>A0A7X5LPD1</accession>
<comment type="caution">
    <text evidence="2">The sequence shown here is derived from an EMBL/GenBank/DDBJ whole genome shotgun (WGS) entry which is preliminary data.</text>
</comment>
<keyword evidence="1" id="KW-1133">Transmembrane helix</keyword>
<dbReference type="RefSeq" id="WP_163088259.1">
    <property type="nucleotide sequence ID" value="NZ_JAAAWN010000034.1"/>
</dbReference>
<evidence type="ECO:0000256" key="1">
    <source>
        <dbReference type="SAM" id="Phobius"/>
    </source>
</evidence>
<dbReference type="Proteomes" id="UP000470213">
    <property type="component" value="Unassembled WGS sequence"/>
</dbReference>